<evidence type="ECO:0000313" key="3">
    <source>
        <dbReference type="Proteomes" id="UP000238825"/>
    </source>
</evidence>
<evidence type="ECO:0000313" key="4">
    <source>
        <dbReference type="Proteomes" id="UP000255295"/>
    </source>
</evidence>
<dbReference type="EMBL" id="UFSZ01000001">
    <property type="protein sequence ID" value="SUV17882.1"/>
    <property type="molecule type" value="Genomic_DNA"/>
</dbReference>
<evidence type="ECO:0000313" key="1">
    <source>
        <dbReference type="EMBL" id="AVK96333.1"/>
    </source>
</evidence>
<dbReference type="EMBL" id="CP019980">
    <property type="protein sequence ID" value="AVK96333.1"/>
    <property type="molecule type" value="Genomic_DNA"/>
</dbReference>
<dbReference type="RefSeq" id="WP_024361240.1">
    <property type="nucleotide sequence ID" value="NZ_BJNS01000095.1"/>
</dbReference>
<gene>
    <name evidence="1" type="ORF">LS41612_08755</name>
    <name evidence="2" type="ORF">NCTC10338_02994</name>
</gene>
<organism evidence="1 3">
    <name type="scientific">Lysinibacillus sphaericus</name>
    <name type="common">Bacillus sphaericus</name>
    <dbReference type="NCBI Taxonomy" id="1421"/>
    <lineage>
        <taxon>Bacteria</taxon>
        <taxon>Bacillati</taxon>
        <taxon>Bacillota</taxon>
        <taxon>Bacilli</taxon>
        <taxon>Bacillales</taxon>
        <taxon>Bacillaceae</taxon>
        <taxon>Lysinibacillus</taxon>
    </lineage>
</organism>
<dbReference type="Proteomes" id="UP000255295">
    <property type="component" value="Unassembled WGS sequence"/>
</dbReference>
<evidence type="ECO:0000313" key="2">
    <source>
        <dbReference type="EMBL" id="SUV17882.1"/>
    </source>
</evidence>
<proteinExistence type="predicted"/>
<dbReference type="Proteomes" id="UP000238825">
    <property type="component" value="Chromosome"/>
</dbReference>
<reference evidence="1 3" key="1">
    <citation type="submission" date="2017-03" db="EMBL/GenBank/DDBJ databases">
        <title>The whole genome sequencing and assembly of Lysinibacillus sphaericus DSM 28T strain.</title>
        <authorList>
            <person name="Lee Y.-J."/>
            <person name="Yi H."/>
            <person name="Bahn Y.-S."/>
            <person name="Kim J.F."/>
            <person name="Lee D.-W."/>
        </authorList>
    </citation>
    <scope>NUCLEOTIDE SEQUENCE [LARGE SCALE GENOMIC DNA]</scope>
    <source>
        <strain evidence="1 3">DSM 28</strain>
    </source>
</reference>
<reference evidence="2 4" key="2">
    <citation type="submission" date="2018-06" db="EMBL/GenBank/DDBJ databases">
        <authorList>
            <consortium name="Pathogen Informatics"/>
            <person name="Doyle S."/>
        </authorList>
    </citation>
    <scope>NUCLEOTIDE SEQUENCE [LARGE SCALE GENOMIC DNA]</scope>
    <source>
        <strain evidence="2 4">NCTC10338</strain>
    </source>
</reference>
<dbReference type="GeneID" id="48276293"/>
<sequence>MQENWVVYQDDLKVRELKRDEMDEIKQLSELCKGKLNLTDSDDDLKSLDTIKLALGNYRDNEIKDDEVVEIAFEIGSLYGTIIEKEYGWKWMHVEKNDNKGYCVVSEDNKFCCPVHNYIYTILTDIDKSNNVKLLFNMLEVIHKEKANGLYNFIS</sequence>
<name>A0A2S0JYW7_LYSSH</name>
<protein>
    <recommendedName>
        <fullName evidence="5">DUF3806 domain-containing protein</fullName>
    </recommendedName>
</protein>
<dbReference type="AlphaFoldDB" id="A0A2S0JYW7"/>
<evidence type="ECO:0008006" key="5">
    <source>
        <dbReference type="Google" id="ProtNLM"/>
    </source>
</evidence>
<accession>A0A2S0JYW7</accession>